<dbReference type="VEuPathDB" id="MicrosporidiaDB:EDEG_01291"/>
<comment type="caution">
    <text evidence="1">The sequence shown here is derived from an EMBL/GenBank/DDBJ whole genome shotgun (WGS) entry which is preliminary data.</text>
</comment>
<dbReference type="AlphaFoldDB" id="J9DT55"/>
<sequence>MFTSFHLYIDALKTLLNPKPTINGFLQNLKSSATNYCSQFKKTLKNIIDPIKSICEEDRNIKIVYLPENIKKTDTLKNIFGPNILFTRNTQLINSFSTYLKSHKLEFLYDTFLKFDECLNKHLSVLYSFKIYTVQEILSVGFCVNLKIYTEYFSQISENMHKNTKFINKINDDSDLKPTCNVPEIKSEISQKFENLIELFELYISRDGTDNEYASIREDLIKTEIQFDYYLSICTKEEDLDIYNRLYQRKKLIPHVFFLLDRSISNLKININCLIINLRPHILDFEKWVKSAFDLNLYLEKLQIENTNINHTLCQNSAKKKRK</sequence>
<evidence type="ECO:0000313" key="1">
    <source>
        <dbReference type="EMBL" id="EJW04487.1"/>
    </source>
</evidence>
<protein>
    <submittedName>
        <fullName evidence="1">Uncharacterized protein</fullName>
    </submittedName>
</protein>
<gene>
    <name evidence="1" type="ORF">EDEG_01291</name>
</gene>
<reference evidence="1 2" key="1">
    <citation type="submission" date="2011-08" db="EMBL/GenBank/DDBJ databases">
        <authorList>
            <person name="Liu Z.J."/>
            <person name="Shi F.L."/>
            <person name="Lu J.Q."/>
            <person name="Li M."/>
            <person name="Wang Z.L."/>
        </authorList>
    </citation>
    <scope>NUCLEOTIDE SEQUENCE [LARGE SCALE GENOMIC DNA]</scope>
    <source>
        <strain evidence="1 2">USNM 41457</strain>
    </source>
</reference>
<evidence type="ECO:0000313" key="2">
    <source>
        <dbReference type="Proteomes" id="UP000003163"/>
    </source>
</evidence>
<name>J9DT55_EDHAE</name>
<dbReference type="Proteomes" id="UP000003163">
    <property type="component" value="Unassembled WGS sequence"/>
</dbReference>
<dbReference type="EMBL" id="AFBI03000018">
    <property type="protein sequence ID" value="EJW04487.1"/>
    <property type="molecule type" value="Genomic_DNA"/>
</dbReference>
<dbReference type="HOGENOM" id="CLU_860593_0_0_1"/>
<proteinExistence type="predicted"/>
<reference evidence="2" key="2">
    <citation type="submission" date="2015-07" db="EMBL/GenBank/DDBJ databases">
        <title>Contrasting host-pathogen interactions and genome evolution in two generalist and specialist microsporidian pathogens of mosquitoes.</title>
        <authorList>
            <consortium name="The Broad Institute Genomics Platform"/>
            <consortium name="The Broad Institute Genome Sequencing Center for Infectious Disease"/>
            <person name="Cuomo C.A."/>
            <person name="Sanscrainte N.D."/>
            <person name="Goldberg J.M."/>
            <person name="Heiman D."/>
            <person name="Young S."/>
            <person name="Zeng Q."/>
            <person name="Becnel J.J."/>
            <person name="Birren B.W."/>
        </authorList>
    </citation>
    <scope>NUCLEOTIDE SEQUENCE [LARGE SCALE GENOMIC DNA]</scope>
    <source>
        <strain evidence="2">USNM 41457</strain>
    </source>
</reference>
<accession>J9DT55</accession>
<keyword evidence="2" id="KW-1185">Reference proteome</keyword>
<organism evidence="1 2">
    <name type="scientific">Edhazardia aedis (strain USNM 41457)</name>
    <name type="common">Microsporidian parasite</name>
    <dbReference type="NCBI Taxonomy" id="1003232"/>
    <lineage>
        <taxon>Eukaryota</taxon>
        <taxon>Fungi</taxon>
        <taxon>Fungi incertae sedis</taxon>
        <taxon>Microsporidia</taxon>
        <taxon>Edhazardia</taxon>
    </lineage>
</organism>
<dbReference type="InParanoid" id="J9DT55"/>